<gene>
    <name evidence="1" type="ORF">SPARVUS_LOCUS14512247</name>
</gene>
<sequence length="89" mass="9732">MYSLQPGSPAILYPWHLKCGHPAVTACGFTAGFTAHCPCASSTEHCEWSCSPQGPVVFHKTAGGGGENLHFRSPRLLQQKWEQIPVKIR</sequence>
<protein>
    <submittedName>
        <fullName evidence="1">Uncharacterized protein</fullName>
    </submittedName>
</protein>
<name>A0ABN9GR92_9NEOB</name>
<proteinExistence type="predicted"/>
<dbReference type="Proteomes" id="UP001162483">
    <property type="component" value="Unassembled WGS sequence"/>
</dbReference>
<reference evidence="1" key="1">
    <citation type="submission" date="2023-05" db="EMBL/GenBank/DDBJ databases">
        <authorList>
            <person name="Stuckert A."/>
        </authorList>
    </citation>
    <scope>NUCLEOTIDE SEQUENCE</scope>
</reference>
<evidence type="ECO:0000313" key="2">
    <source>
        <dbReference type="Proteomes" id="UP001162483"/>
    </source>
</evidence>
<keyword evidence="2" id="KW-1185">Reference proteome</keyword>
<evidence type="ECO:0000313" key="1">
    <source>
        <dbReference type="EMBL" id="CAI9611196.1"/>
    </source>
</evidence>
<organism evidence="1 2">
    <name type="scientific">Staurois parvus</name>
    <dbReference type="NCBI Taxonomy" id="386267"/>
    <lineage>
        <taxon>Eukaryota</taxon>
        <taxon>Metazoa</taxon>
        <taxon>Chordata</taxon>
        <taxon>Craniata</taxon>
        <taxon>Vertebrata</taxon>
        <taxon>Euteleostomi</taxon>
        <taxon>Amphibia</taxon>
        <taxon>Batrachia</taxon>
        <taxon>Anura</taxon>
        <taxon>Neobatrachia</taxon>
        <taxon>Ranoidea</taxon>
        <taxon>Ranidae</taxon>
        <taxon>Staurois</taxon>
    </lineage>
</organism>
<accession>A0ABN9GR92</accession>
<comment type="caution">
    <text evidence="1">The sequence shown here is derived from an EMBL/GenBank/DDBJ whole genome shotgun (WGS) entry which is preliminary data.</text>
</comment>
<dbReference type="EMBL" id="CATNWA010019089">
    <property type="protein sequence ID" value="CAI9611196.1"/>
    <property type="molecule type" value="Genomic_DNA"/>
</dbReference>